<dbReference type="Proteomes" id="UP000315145">
    <property type="component" value="Unassembled WGS sequence"/>
</dbReference>
<name>A0A5M7BA48_9FLAO</name>
<reference evidence="1" key="3">
    <citation type="submission" date="2019-09" db="EMBL/GenBank/DDBJ databases">
        <authorList>
            <person name="Zhang D.-C."/>
        </authorList>
    </citation>
    <scope>NUCLEOTIDE SEQUENCE</scope>
    <source>
        <strain evidence="1">RU-4-M-4</strain>
    </source>
</reference>
<reference evidence="1 4" key="1">
    <citation type="journal article" date="2015" name="Int. J. Syst. Evol. Microbiol.">
        <title>Algibacter amylolyticus sp. nov., isolated from intertidal sediment.</title>
        <authorList>
            <person name="Zhang D.C."/>
            <person name="Wu J."/>
            <person name="Neuner K."/>
            <person name="Yao J."/>
            <person name="Margesin R."/>
        </authorList>
    </citation>
    <scope>NUCLEOTIDE SEQUENCE [LARGE SCALE GENOMIC DNA]</scope>
    <source>
        <strain evidence="1 4">RU-4-M-4</strain>
    </source>
</reference>
<accession>A0A5M7BA48</accession>
<dbReference type="Proteomes" id="UP000322315">
    <property type="component" value="Unassembled WGS sequence"/>
</dbReference>
<dbReference type="SUPFAM" id="SSF52266">
    <property type="entry name" value="SGNH hydrolase"/>
    <property type="match status" value="1"/>
</dbReference>
<evidence type="ECO:0008006" key="5">
    <source>
        <dbReference type="Google" id="ProtNLM"/>
    </source>
</evidence>
<evidence type="ECO:0000313" key="2">
    <source>
        <dbReference type="EMBL" id="TSJ79908.1"/>
    </source>
</evidence>
<dbReference type="Gene3D" id="3.40.50.1110">
    <property type="entry name" value="SGNH hydrolase"/>
    <property type="match status" value="1"/>
</dbReference>
<evidence type="ECO:0000313" key="4">
    <source>
        <dbReference type="Proteomes" id="UP000322315"/>
    </source>
</evidence>
<dbReference type="RefSeq" id="WP_144115931.1">
    <property type="nucleotide sequence ID" value="NZ_JACHGE010000003.1"/>
</dbReference>
<evidence type="ECO:0000313" key="1">
    <source>
        <dbReference type="EMBL" id="KAA5825610.1"/>
    </source>
</evidence>
<evidence type="ECO:0000313" key="3">
    <source>
        <dbReference type="Proteomes" id="UP000315145"/>
    </source>
</evidence>
<sequence>MKKIFFKGAFYGLLIVLVLELVVRGFHLTKDYPVRIIDENKVEKWQPNQNGFSVTGNRRQNFSEFRINNSGFNSYREFAPSKEKKEIALVGDSYIEGFHQDYQFSIGNKIEKQLTNFEVYEYAYAGYDFADELNLINQFKDDFNLIDYVFIDLKFKTDLQRGEYTVIPDRMNLETPFYRNLRKFKLLVYLNSIGITGDLKTRFRELVAFKIKPNTTPKNENKLQEVDEINPKYLANFNKLVETYNFDKSRFVLLLEKRNTPNAFKNYLKVNNFKFIDLTTDLETSKRPTTLIYDSHWNDNGRSIVANAIVNYTRQLEFKN</sequence>
<gene>
    <name evidence="1" type="ORF">F2B50_06800</name>
    <name evidence="2" type="ORF">FPF71_06800</name>
</gene>
<proteinExistence type="predicted"/>
<dbReference type="AlphaFoldDB" id="A0A5M7BA48"/>
<reference evidence="2 3" key="2">
    <citation type="submission" date="2019-07" db="EMBL/GenBank/DDBJ databases">
        <title>Algibacter marinivivus sp. nov., isolated from the surface of a marine red alga.</title>
        <authorList>
            <person name="Zhong X."/>
            <person name="Xu W."/>
            <person name="Zhang Y."/>
            <person name="Zhang Q."/>
            <person name="Du Z."/>
        </authorList>
    </citation>
    <scope>NUCLEOTIDE SEQUENCE [LARGE SCALE GENOMIC DNA]</scope>
    <source>
        <strain evidence="2 3">RU-4-M-4</strain>
    </source>
</reference>
<dbReference type="InterPro" id="IPR036514">
    <property type="entry name" value="SGNH_hydro_sf"/>
</dbReference>
<comment type="caution">
    <text evidence="1">The sequence shown here is derived from an EMBL/GenBank/DDBJ whole genome shotgun (WGS) entry which is preliminary data.</text>
</comment>
<protein>
    <recommendedName>
        <fullName evidence="5">SGNH/GDSL hydrolase family protein</fullName>
    </recommendedName>
</protein>
<dbReference type="EMBL" id="VMBF01000003">
    <property type="protein sequence ID" value="TSJ79908.1"/>
    <property type="molecule type" value="Genomic_DNA"/>
</dbReference>
<organism evidence="1 4">
    <name type="scientific">Algibacter amylolyticus</name>
    <dbReference type="NCBI Taxonomy" id="1608400"/>
    <lineage>
        <taxon>Bacteria</taxon>
        <taxon>Pseudomonadati</taxon>
        <taxon>Bacteroidota</taxon>
        <taxon>Flavobacteriia</taxon>
        <taxon>Flavobacteriales</taxon>
        <taxon>Flavobacteriaceae</taxon>
        <taxon>Algibacter</taxon>
    </lineage>
</organism>
<dbReference type="EMBL" id="VWRS01000003">
    <property type="protein sequence ID" value="KAA5825610.1"/>
    <property type="molecule type" value="Genomic_DNA"/>
</dbReference>
<dbReference type="OrthoDB" id="1426759at2"/>
<keyword evidence="3" id="KW-1185">Reference proteome</keyword>
<dbReference type="GO" id="GO:0016788">
    <property type="term" value="F:hydrolase activity, acting on ester bonds"/>
    <property type="evidence" value="ECO:0007669"/>
    <property type="project" value="UniProtKB-ARBA"/>
</dbReference>